<gene>
    <name evidence="1" type="ORF">BUE93_06625</name>
</gene>
<reference evidence="1 2" key="1">
    <citation type="submission" date="2017-01" db="EMBL/GenBank/DDBJ databases">
        <title>New insights into the genetic diversity of Chromobacterium isolated from tropical freshwater lake.</title>
        <authorList>
            <person name="Santos A.B."/>
            <person name="Nascimento A.M."/>
            <person name="Da Silva P.C."/>
        </authorList>
    </citation>
    <scope>NUCLEOTIDE SEQUENCE [LARGE SCALE GENOMIC DNA]</scope>
    <source>
        <strain evidence="1 2">56AF</strain>
    </source>
</reference>
<organism evidence="1 2">
    <name type="scientific">Chromobacterium amazonense</name>
    <dbReference type="NCBI Taxonomy" id="1382803"/>
    <lineage>
        <taxon>Bacteria</taxon>
        <taxon>Pseudomonadati</taxon>
        <taxon>Pseudomonadota</taxon>
        <taxon>Betaproteobacteria</taxon>
        <taxon>Neisseriales</taxon>
        <taxon>Chromobacteriaceae</taxon>
        <taxon>Chromobacterium</taxon>
    </lineage>
</organism>
<sequence>MYTPAYTAMESIKTDVLLSAAAAQEQGEEKRKKLNPALALLLVSMLLENSSFNSTSSAKACIAATAAQAGGDHAWFQNELSKLGQQFAINPGGESLAGQVQNMLQALAPTQPGSSALSQQLNEVSVMSSAVSFGSAGQSAAGVMAYSQVAGMSAGGMTMEGGGMSVSA</sequence>
<protein>
    <submittedName>
        <fullName evidence="1">Uncharacterized protein</fullName>
    </submittedName>
</protein>
<dbReference type="AlphaFoldDB" id="A0A2S9X706"/>
<accession>A0A2S9X706</accession>
<evidence type="ECO:0000313" key="1">
    <source>
        <dbReference type="EMBL" id="PRP71473.1"/>
    </source>
</evidence>
<comment type="caution">
    <text evidence="1">The sequence shown here is derived from an EMBL/GenBank/DDBJ whole genome shotgun (WGS) entry which is preliminary data.</text>
</comment>
<name>A0A2S9X706_9NEIS</name>
<evidence type="ECO:0000313" key="2">
    <source>
        <dbReference type="Proteomes" id="UP000239469"/>
    </source>
</evidence>
<dbReference type="Proteomes" id="UP000239469">
    <property type="component" value="Unassembled WGS sequence"/>
</dbReference>
<proteinExistence type="predicted"/>
<dbReference type="EMBL" id="MTBD01000011">
    <property type="protein sequence ID" value="PRP71473.1"/>
    <property type="molecule type" value="Genomic_DNA"/>
</dbReference>